<dbReference type="GO" id="GO:0032196">
    <property type="term" value="P:transposition"/>
    <property type="evidence" value="ECO:0007669"/>
    <property type="project" value="TreeGrafter"/>
</dbReference>
<gene>
    <name evidence="2" type="ORF">HHL15_26000</name>
</gene>
<keyword evidence="3" id="KW-1185">Reference proteome</keyword>
<dbReference type="SUPFAM" id="SSF46689">
    <property type="entry name" value="Homeodomain-like"/>
    <property type="match status" value="1"/>
</dbReference>
<reference evidence="2 3" key="1">
    <citation type="submission" date="2020-04" db="EMBL/GenBank/DDBJ databases">
        <title>Zoogloea sp. G-4-1-14 isolated from soil.</title>
        <authorList>
            <person name="Dahal R.H."/>
        </authorList>
    </citation>
    <scope>NUCLEOTIDE SEQUENCE [LARGE SCALE GENOMIC DNA]</scope>
    <source>
        <strain evidence="2 3">G-4-1-14</strain>
    </source>
</reference>
<comment type="caution">
    <text evidence="2">The sequence shown here is derived from an EMBL/GenBank/DDBJ whole genome shotgun (WGS) entry which is preliminary data.</text>
</comment>
<dbReference type="EMBL" id="JABBGA010000066">
    <property type="protein sequence ID" value="NML29193.1"/>
    <property type="molecule type" value="Genomic_DNA"/>
</dbReference>
<name>A0A848GFM9_9RHOO</name>
<evidence type="ECO:0000259" key="1">
    <source>
        <dbReference type="Pfam" id="PF13936"/>
    </source>
</evidence>
<evidence type="ECO:0000313" key="3">
    <source>
        <dbReference type="Proteomes" id="UP000580043"/>
    </source>
</evidence>
<dbReference type="InterPro" id="IPR025246">
    <property type="entry name" value="IS30-like_HTH"/>
</dbReference>
<dbReference type="Pfam" id="PF13936">
    <property type="entry name" value="HTH_38"/>
    <property type="match status" value="1"/>
</dbReference>
<feature type="domain" description="Transposase IS30-like HTH" evidence="1">
    <location>
        <begin position="4"/>
        <end position="47"/>
    </location>
</feature>
<dbReference type="PANTHER" id="PTHR10948:SF23">
    <property type="entry name" value="TRANSPOSASE INSI FOR INSERTION SEQUENCE ELEMENT IS30A-RELATED"/>
    <property type="match status" value="1"/>
</dbReference>
<evidence type="ECO:0000313" key="2">
    <source>
        <dbReference type="EMBL" id="NML29193.1"/>
    </source>
</evidence>
<proteinExistence type="predicted"/>
<sequence>MGNHYSQLSMDERNQIHRCSNEGLSLRAIARRLNRPTSAVSREVARNTIGKSYDAARAERAMLARRRRGTVKLKSGSVLLNRV</sequence>
<dbReference type="PANTHER" id="PTHR10948">
    <property type="entry name" value="TRANSPOSASE"/>
    <property type="match status" value="1"/>
</dbReference>
<dbReference type="GO" id="GO:0004803">
    <property type="term" value="F:transposase activity"/>
    <property type="evidence" value="ECO:0007669"/>
    <property type="project" value="TreeGrafter"/>
</dbReference>
<dbReference type="GO" id="GO:0005829">
    <property type="term" value="C:cytosol"/>
    <property type="evidence" value="ECO:0007669"/>
    <property type="project" value="TreeGrafter"/>
</dbReference>
<feature type="non-terminal residue" evidence="2">
    <location>
        <position position="83"/>
    </location>
</feature>
<dbReference type="AlphaFoldDB" id="A0A848GFM9"/>
<protein>
    <submittedName>
        <fullName evidence="2">Helix-turn-helix domain-containing protein</fullName>
    </submittedName>
</protein>
<accession>A0A848GFM9</accession>
<dbReference type="InterPro" id="IPR051917">
    <property type="entry name" value="Transposase-Integrase"/>
</dbReference>
<dbReference type="Proteomes" id="UP000580043">
    <property type="component" value="Unassembled WGS sequence"/>
</dbReference>
<dbReference type="InterPro" id="IPR009057">
    <property type="entry name" value="Homeodomain-like_sf"/>
</dbReference>
<dbReference type="Gene3D" id="1.10.10.60">
    <property type="entry name" value="Homeodomain-like"/>
    <property type="match status" value="1"/>
</dbReference>
<organism evidence="2 3">
    <name type="scientific">Zoogloea dura</name>
    <dbReference type="NCBI Taxonomy" id="2728840"/>
    <lineage>
        <taxon>Bacteria</taxon>
        <taxon>Pseudomonadati</taxon>
        <taxon>Pseudomonadota</taxon>
        <taxon>Betaproteobacteria</taxon>
        <taxon>Rhodocyclales</taxon>
        <taxon>Zoogloeaceae</taxon>
        <taxon>Zoogloea</taxon>
    </lineage>
</organism>
<dbReference type="RefSeq" id="WP_169148670.1">
    <property type="nucleotide sequence ID" value="NZ_JABBGA010000066.1"/>
</dbReference>